<comment type="similarity">
    <text evidence="2">Belongs to the DHHC palmitoyltransferase family.</text>
</comment>
<keyword evidence="4" id="KW-0564">Palmitate</keyword>
<dbReference type="InterPro" id="IPR039859">
    <property type="entry name" value="PFA4/ZDH16/20/ERF2-like"/>
</dbReference>
<dbReference type="PANTHER" id="PTHR22883:SF301">
    <property type="entry name" value="PALMITOYLTRANSFERASE ZDHHC12"/>
    <property type="match status" value="1"/>
</dbReference>
<evidence type="ECO:0000256" key="2">
    <source>
        <dbReference type="ARBA" id="ARBA00008574"/>
    </source>
</evidence>
<name>A0A1D6Q6T5_MAIZE</name>
<organism evidence="6">
    <name type="scientific">Zea mays</name>
    <name type="common">Maize</name>
    <dbReference type="NCBI Taxonomy" id="4577"/>
    <lineage>
        <taxon>Eukaryota</taxon>
        <taxon>Viridiplantae</taxon>
        <taxon>Streptophyta</taxon>
        <taxon>Embryophyta</taxon>
        <taxon>Tracheophyta</taxon>
        <taxon>Spermatophyta</taxon>
        <taxon>Magnoliopsida</taxon>
        <taxon>Liliopsida</taxon>
        <taxon>Poales</taxon>
        <taxon>Poaceae</taxon>
        <taxon>PACMAD clade</taxon>
        <taxon>Panicoideae</taxon>
        <taxon>Andropogonodae</taxon>
        <taxon>Andropogoneae</taxon>
        <taxon>Tripsacinae</taxon>
        <taxon>Zea</taxon>
    </lineage>
</organism>
<dbReference type="EC" id="2.3.1.225" evidence="3"/>
<evidence type="ECO:0000313" key="6">
    <source>
        <dbReference type="EMBL" id="AQK54201.1"/>
    </source>
</evidence>
<dbReference type="GO" id="GO:0012505">
    <property type="term" value="C:endomembrane system"/>
    <property type="evidence" value="ECO:0007669"/>
    <property type="project" value="UniProtKB-SubCell"/>
</dbReference>
<dbReference type="PANTHER" id="PTHR22883">
    <property type="entry name" value="ZINC FINGER DHHC DOMAIN CONTAINING PROTEIN"/>
    <property type="match status" value="1"/>
</dbReference>
<accession>A0A1D6Q6T5</accession>
<evidence type="ECO:0000256" key="3">
    <source>
        <dbReference type="ARBA" id="ARBA00012210"/>
    </source>
</evidence>
<dbReference type="ExpressionAtlas" id="A0A1D6Q6T5">
    <property type="expression patterns" value="baseline and differential"/>
</dbReference>
<reference evidence="6" key="1">
    <citation type="submission" date="2015-12" db="EMBL/GenBank/DDBJ databases">
        <title>Update maize B73 reference genome by single molecule sequencing technologies.</title>
        <authorList>
            <consortium name="Maize Genome Sequencing Project"/>
            <person name="Ware D."/>
        </authorList>
    </citation>
    <scope>NUCLEOTIDE SEQUENCE</scope>
    <source>
        <tissue evidence="6">Seedling</tissue>
    </source>
</reference>
<evidence type="ECO:0000256" key="1">
    <source>
        <dbReference type="ARBA" id="ARBA00004127"/>
    </source>
</evidence>
<comment type="subcellular location">
    <subcellularLocation>
        <location evidence="1">Endomembrane system</location>
        <topology evidence="1">Multi-pass membrane protein</topology>
    </subcellularLocation>
</comment>
<keyword evidence="6" id="KW-0808">Transferase</keyword>
<proteinExistence type="inferred from homology"/>
<evidence type="ECO:0000256" key="5">
    <source>
        <dbReference type="ARBA" id="ARBA00023288"/>
    </source>
</evidence>
<gene>
    <name evidence="6" type="ORF">ZEAMMB73_Zm00001d051421</name>
</gene>
<sequence length="343" mass="38952">MCAAYDNVGSGLPMYLLATEIIGYGGHDFAFAPYGAYWRALQVVHAGAPQRAQGSIWCFIVSMGFLDLGLWGFFIERRSSLGLRFTVLLMHVMFVGAVFILDPTLDWRIHEEPWYIGLYGVLVLLTLVQYFYTAGSSPGYVIDVMRAGSMMHATFVNTAALSKQSNSRNGNTNSPTSHAQLQKLSAMTPTSWAQMVVDLYPPGSNSRWYISEETILCIWTAVLYIESLRLDVDKAWWKDFVGVILLAVLIFILIFLLLLWLFHSYIAVTNQTTYEVARRKRIFYLRGVPERVHPFSRGICRNLYDFCCSSQKGYILEAVPPREELEARAARYTCRDVICCRCC</sequence>
<evidence type="ECO:0000256" key="4">
    <source>
        <dbReference type="ARBA" id="ARBA00023139"/>
    </source>
</evidence>
<dbReference type="GO" id="GO:0019706">
    <property type="term" value="F:protein-cysteine S-palmitoyltransferase activity"/>
    <property type="evidence" value="ECO:0007669"/>
    <property type="project" value="UniProtKB-EC"/>
</dbReference>
<protein>
    <recommendedName>
        <fullName evidence="3">protein S-acyltransferase</fullName>
        <ecNumber evidence="3">2.3.1.225</ecNumber>
    </recommendedName>
</protein>
<dbReference type="AlphaFoldDB" id="A0A1D6Q6T5"/>
<dbReference type="EMBL" id="CM000780">
    <property type="protein sequence ID" value="AQK54201.1"/>
    <property type="molecule type" value="Genomic_DNA"/>
</dbReference>
<keyword evidence="5" id="KW-0449">Lipoprotein</keyword>
<keyword evidence="6" id="KW-0012">Acyltransferase</keyword>